<sequence>MEGWAKAERGHCAFKGRRKQDVERSNSSSALWFGGLALWPLLLIAQDRCKDNTRVSSVQ</sequence>
<dbReference type="EMBL" id="QNUK01001058">
    <property type="protein sequence ID" value="KAF5887903.1"/>
    <property type="molecule type" value="Genomic_DNA"/>
</dbReference>
<feature type="non-terminal residue" evidence="1">
    <location>
        <position position="59"/>
    </location>
</feature>
<evidence type="ECO:0000313" key="1">
    <source>
        <dbReference type="EMBL" id="KAF5887903.1"/>
    </source>
</evidence>
<dbReference type="AlphaFoldDB" id="A0A8J4X8B6"/>
<organism evidence="1 2">
    <name type="scientific">Clarias magur</name>
    <name type="common">Asian catfish</name>
    <name type="synonym">Macropteronotus magur</name>
    <dbReference type="NCBI Taxonomy" id="1594786"/>
    <lineage>
        <taxon>Eukaryota</taxon>
        <taxon>Metazoa</taxon>
        <taxon>Chordata</taxon>
        <taxon>Craniata</taxon>
        <taxon>Vertebrata</taxon>
        <taxon>Euteleostomi</taxon>
        <taxon>Actinopterygii</taxon>
        <taxon>Neopterygii</taxon>
        <taxon>Teleostei</taxon>
        <taxon>Ostariophysi</taxon>
        <taxon>Siluriformes</taxon>
        <taxon>Clariidae</taxon>
        <taxon>Clarias</taxon>
    </lineage>
</organism>
<comment type="caution">
    <text evidence="1">The sequence shown here is derived from an EMBL/GenBank/DDBJ whole genome shotgun (WGS) entry which is preliminary data.</text>
</comment>
<dbReference type="Proteomes" id="UP000727407">
    <property type="component" value="Unassembled WGS sequence"/>
</dbReference>
<keyword evidence="2" id="KW-1185">Reference proteome</keyword>
<proteinExistence type="predicted"/>
<evidence type="ECO:0000313" key="2">
    <source>
        <dbReference type="Proteomes" id="UP000727407"/>
    </source>
</evidence>
<reference evidence="1" key="1">
    <citation type="submission" date="2020-07" db="EMBL/GenBank/DDBJ databases">
        <title>Clarias magur genome sequencing, assembly and annotation.</title>
        <authorList>
            <person name="Kushwaha B."/>
            <person name="Kumar R."/>
            <person name="Das P."/>
            <person name="Joshi C.G."/>
            <person name="Kumar D."/>
            <person name="Nagpure N.S."/>
            <person name="Pandey M."/>
            <person name="Agarwal S."/>
            <person name="Srivastava S."/>
            <person name="Singh M."/>
            <person name="Sahoo L."/>
            <person name="Jayasankar P."/>
            <person name="Meher P.K."/>
            <person name="Koringa P.G."/>
            <person name="Iquebal M.A."/>
            <person name="Das S.P."/>
            <person name="Bit A."/>
            <person name="Patnaik S."/>
            <person name="Patel N."/>
            <person name="Shah T.M."/>
            <person name="Hinsu A."/>
            <person name="Jena J.K."/>
        </authorList>
    </citation>
    <scope>NUCLEOTIDE SEQUENCE</scope>
    <source>
        <strain evidence="1">CIFAMagur01</strain>
        <tissue evidence="1">Testis</tissue>
    </source>
</reference>
<accession>A0A8J4X8B6</accession>
<gene>
    <name evidence="1" type="primary">mpn_358</name>
    <name evidence="1" type="ORF">DAT39_022105</name>
</gene>
<protein>
    <submittedName>
        <fullName evidence="1">Uncharacterized protein</fullName>
    </submittedName>
</protein>
<name>A0A8J4X8B6_CLAMG</name>